<keyword evidence="1" id="KW-0812">Transmembrane</keyword>
<dbReference type="Proteomes" id="UP000662986">
    <property type="component" value="Chromosome"/>
</dbReference>
<reference evidence="2 3" key="1">
    <citation type="journal article" date="2021" name="Microbiol. Resour. Announc.">
        <title>Complete Genome Sequences of Two Rhodococcus sp. Strains with Large and Linear Chromosomes, Isolated from Apple Rhizosphere.</title>
        <authorList>
            <person name="Benning S."/>
            <person name="Brugnone N."/>
            <person name="Siani R."/>
            <person name="Kublik S."/>
            <person name="Schloter M."/>
            <person name="Rad V."/>
        </authorList>
    </citation>
    <scope>NUCLEOTIDE SEQUENCE [LARGE SCALE GENOMIC DNA]</scope>
    <source>
        <strain evidence="2 3">R79</strain>
    </source>
</reference>
<reference evidence="2 3" key="2">
    <citation type="journal article" date="2022" name="Arch. Microbiol.">
        <title>Rhodococcus pseudokoreensis sp. nov. isolated from the rhizosphere of young M26 apple rootstocks.</title>
        <authorList>
            <person name="Kampfer P."/>
            <person name="Glaeser S.P."/>
            <person name="Blom J."/>
            <person name="Wolf J."/>
            <person name="Benning S."/>
            <person name="Schloter M."/>
            <person name="Neumann-Schaal M."/>
        </authorList>
    </citation>
    <scope>NUCLEOTIDE SEQUENCE [LARGE SCALE GENOMIC DNA]</scope>
    <source>
        <strain evidence="2 3">R79</strain>
    </source>
</reference>
<evidence type="ECO:0000313" key="3">
    <source>
        <dbReference type="Proteomes" id="UP000662986"/>
    </source>
</evidence>
<dbReference type="RefSeq" id="WP_206005452.1">
    <property type="nucleotide sequence ID" value="NZ_CP070619.1"/>
</dbReference>
<evidence type="ECO:0000256" key="1">
    <source>
        <dbReference type="SAM" id="Phobius"/>
    </source>
</evidence>
<dbReference type="EMBL" id="CP070619">
    <property type="protein sequence ID" value="QSE88916.1"/>
    <property type="molecule type" value="Genomic_DNA"/>
</dbReference>
<sequence length="142" mass="16645">MSDVWVGVIGGAVGGFFTALVSLSSPWISWFVKSRELDKTRDVERQRERQGHRRELITQWRESIFQTHHELVMHEVQRRREAGAQDPVIEQLEGRAWFESLRPHLSLSEDEVGQISINFDMSSMVRKLSDEVARIEREWELV</sequence>
<evidence type="ECO:0000313" key="2">
    <source>
        <dbReference type="EMBL" id="QSE88916.1"/>
    </source>
</evidence>
<organism evidence="2 3">
    <name type="scientific">Rhodococcus pseudokoreensis</name>
    <dbReference type="NCBI Taxonomy" id="2811421"/>
    <lineage>
        <taxon>Bacteria</taxon>
        <taxon>Bacillati</taxon>
        <taxon>Actinomycetota</taxon>
        <taxon>Actinomycetes</taxon>
        <taxon>Mycobacteriales</taxon>
        <taxon>Nocardiaceae</taxon>
        <taxon>Rhodococcus</taxon>
    </lineage>
</organism>
<gene>
    <name evidence="2" type="ORF">JWS13_10010</name>
</gene>
<keyword evidence="1" id="KW-0472">Membrane</keyword>
<feature type="transmembrane region" description="Helical" evidence="1">
    <location>
        <begin position="6"/>
        <end position="32"/>
    </location>
</feature>
<accession>A0A974ZSK4</accession>
<name>A0A974ZSK4_9NOCA</name>
<proteinExistence type="predicted"/>
<keyword evidence="1" id="KW-1133">Transmembrane helix</keyword>
<protein>
    <recommendedName>
        <fullName evidence="4">Minor tail protein</fullName>
    </recommendedName>
</protein>
<keyword evidence="3" id="KW-1185">Reference proteome</keyword>
<evidence type="ECO:0008006" key="4">
    <source>
        <dbReference type="Google" id="ProtNLM"/>
    </source>
</evidence>